<keyword evidence="1" id="KW-0863">Zinc-finger</keyword>
<evidence type="ECO:0000313" key="3">
    <source>
        <dbReference type="EMBL" id="CAB4129143.1"/>
    </source>
</evidence>
<reference evidence="3" key="1">
    <citation type="submission" date="2020-04" db="EMBL/GenBank/DDBJ databases">
        <authorList>
            <person name="Chiriac C."/>
            <person name="Salcher M."/>
            <person name="Ghai R."/>
            <person name="Kavagutti S V."/>
        </authorList>
    </citation>
    <scope>NUCLEOTIDE SEQUENCE</scope>
</reference>
<keyword evidence="1" id="KW-0479">Metal-binding</keyword>
<evidence type="ECO:0000259" key="2">
    <source>
        <dbReference type="PROSITE" id="PS50157"/>
    </source>
</evidence>
<feature type="domain" description="C2H2-type" evidence="2">
    <location>
        <begin position="9"/>
        <end position="27"/>
    </location>
</feature>
<dbReference type="InterPro" id="IPR013087">
    <property type="entry name" value="Znf_C2H2_type"/>
</dbReference>
<sequence length="233" mass="27838">MTNELSPTYKCRYCEKAFRKESSLAVHLCEQKRRWQQEKEVPVQLGLKAYLRFYEITQGSAKLKSYEDFVKSPYYNAFVKWGRHMVSIRGVNPPQFLEWLLKNNKKIDYWCKDEFYSTYLHEYLRKEAVQDALERALNEMQDYADNNPDLKNGFSDYFRYGNSNRVVHHIATGRISPWVVYNCASGVEFLDNLREDQVGLIIQWIDPEHWQRKFKDYMADTEWVKDILNKAGL</sequence>
<gene>
    <name evidence="3" type="ORF">UFOVP112_241</name>
</gene>
<organism evidence="3">
    <name type="scientific">uncultured Caudovirales phage</name>
    <dbReference type="NCBI Taxonomy" id="2100421"/>
    <lineage>
        <taxon>Viruses</taxon>
        <taxon>Duplodnaviria</taxon>
        <taxon>Heunggongvirae</taxon>
        <taxon>Uroviricota</taxon>
        <taxon>Caudoviricetes</taxon>
        <taxon>Peduoviridae</taxon>
        <taxon>Maltschvirus</taxon>
        <taxon>Maltschvirus maltsch</taxon>
    </lineage>
</organism>
<evidence type="ECO:0000256" key="1">
    <source>
        <dbReference type="PROSITE-ProRule" id="PRU00042"/>
    </source>
</evidence>
<proteinExistence type="predicted"/>
<name>A0A6J5L712_9CAUD</name>
<dbReference type="GO" id="GO:0008270">
    <property type="term" value="F:zinc ion binding"/>
    <property type="evidence" value="ECO:0007669"/>
    <property type="project" value="UniProtKB-KW"/>
</dbReference>
<keyword evidence="1" id="KW-0862">Zinc</keyword>
<protein>
    <recommendedName>
        <fullName evidence="2">C2H2-type domain-containing protein</fullName>
    </recommendedName>
</protein>
<dbReference type="PROSITE" id="PS50157">
    <property type="entry name" value="ZINC_FINGER_C2H2_2"/>
    <property type="match status" value="1"/>
</dbReference>
<dbReference type="EMBL" id="LR796233">
    <property type="protein sequence ID" value="CAB4129143.1"/>
    <property type="molecule type" value="Genomic_DNA"/>
</dbReference>
<accession>A0A6J5L712</accession>